<proteinExistence type="predicted"/>
<organism evidence="1 2">
    <name type="scientific">Panagrolaimus sp. ES5</name>
    <dbReference type="NCBI Taxonomy" id="591445"/>
    <lineage>
        <taxon>Eukaryota</taxon>
        <taxon>Metazoa</taxon>
        <taxon>Ecdysozoa</taxon>
        <taxon>Nematoda</taxon>
        <taxon>Chromadorea</taxon>
        <taxon>Rhabditida</taxon>
        <taxon>Tylenchina</taxon>
        <taxon>Panagrolaimomorpha</taxon>
        <taxon>Panagrolaimoidea</taxon>
        <taxon>Panagrolaimidae</taxon>
        <taxon>Panagrolaimus</taxon>
    </lineage>
</organism>
<dbReference type="Proteomes" id="UP000887579">
    <property type="component" value="Unplaced"/>
</dbReference>
<reference evidence="2" key="1">
    <citation type="submission" date="2022-11" db="UniProtKB">
        <authorList>
            <consortium name="WormBaseParasite"/>
        </authorList>
    </citation>
    <scope>IDENTIFICATION</scope>
</reference>
<evidence type="ECO:0000313" key="1">
    <source>
        <dbReference type="Proteomes" id="UP000887579"/>
    </source>
</evidence>
<dbReference type="WBParaSite" id="ES5_v2.g16696.t1">
    <property type="protein sequence ID" value="ES5_v2.g16696.t1"/>
    <property type="gene ID" value="ES5_v2.g16696"/>
</dbReference>
<accession>A0AC34FIH2</accession>
<protein>
    <submittedName>
        <fullName evidence="2">C-type lectin domain-containing protein</fullName>
    </submittedName>
</protein>
<evidence type="ECO:0000313" key="2">
    <source>
        <dbReference type="WBParaSite" id="ES5_v2.g16696.t1"/>
    </source>
</evidence>
<sequence>MFDNMFISGEAVTLLFVSSDFWIGANNFYQPGNWSWIDGTPFDFSDWEKGQPTSSSSCATANSQNGQWLADDCFNAKPSVCELDALPSFTTTSVLPKPISCQPSWTYYVVNGTIGYCYKVMDNATWIDAEDIYLGYWPGAEACSGFGQAWIGAYSDNYGVDFYWTDGTPFNYTAWPTKSDGKPTHSLSRSCIVKYLTTECNEPASTFANWPCKNIPAKFICKKLPQ</sequence>
<name>A0AC34FIH2_9BILA</name>